<dbReference type="KEGG" id="kst:KSMBR1_1655"/>
<accession>A0A2C9CEG2</accession>
<gene>
    <name evidence="1" type="ORF">KSMBR1_1655</name>
</gene>
<protein>
    <submittedName>
        <fullName evidence="1">Uncharacterized protein</fullName>
    </submittedName>
</protein>
<evidence type="ECO:0000313" key="1">
    <source>
        <dbReference type="EMBL" id="SOH04154.1"/>
    </source>
</evidence>
<evidence type="ECO:0000313" key="2">
    <source>
        <dbReference type="Proteomes" id="UP000221734"/>
    </source>
</evidence>
<proteinExistence type="predicted"/>
<keyword evidence="2" id="KW-1185">Reference proteome</keyword>
<dbReference type="EMBL" id="LT934425">
    <property type="protein sequence ID" value="SOH04154.1"/>
    <property type="molecule type" value="Genomic_DNA"/>
</dbReference>
<dbReference type="RefSeq" id="WP_261341705.1">
    <property type="nucleotide sequence ID" value="NZ_OCTL01000036.1"/>
</dbReference>
<dbReference type="Proteomes" id="UP000221734">
    <property type="component" value="Chromosome Kuenenia_stuttgartiensis_MBR1"/>
</dbReference>
<sequence>MKLQILSGREVLAALKRMEFKEINRKGSHEVILGTPYLIIDY</sequence>
<reference evidence="2" key="1">
    <citation type="submission" date="2017-10" db="EMBL/GenBank/DDBJ databases">
        <authorList>
            <person name="Frank J."/>
        </authorList>
    </citation>
    <scope>NUCLEOTIDE SEQUENCE [LARGE SCALE GENOMIC DNA]</scope>
</reference>
<dbReference type="AlphaFoldDB" id="A0A2C9CEG2"/>
<organism evidence="1 2">
    <name type="scientific">Kuenenia stuttgartiensis</name>
    <dbReference type="NCBI Taxonomy" id="174633"/>
    <lineage>
        <taxon>Bacteria</taxon>
        <taxon>Pseudomonadati</taxon>
        <taxon>Planctomycetota</taxon>
        <taxon>Candidatus Brocadiia</taxon>
        <taxon>Candidatus Brocadiales</taxon>
        <taxon>Candidatus Brocadiaceae</taxon>
        <taxon>Candidatus Kuenenia</taxon>
    </lineage>
</organism>
<name>A0A2C9CEG2_KUEST</name>